<dbReference type="InterPro" id="IPR013762">
    <property type="entry name" value="Integrase-like_cat_sf"/>
</dbReference>
<dbReference type="PANTHER" id="PTHR33480">
    <property type="entry name" value="SET DOMAIN-CONTAINING PROTEIN-RELATED"/>
    <property type="match status" value="1"/>
</dbReference>
<organism evidence="1 2">
    <name type="scientific">Diabrotica balteata</name>
    <name type="common">Banded cucumber beetle</name>
    <dbReference type="NCBI Taxonomy" id="107213"/>
    <lineage>
        <taxon>Eukaryota</taxon>
        <taxon>Metazoa</taxon>
        <taxon>Ecdysozoa</taxon>
        <taxon>Arthropoda</taxon>
        <taxon>Hexapoda</taxon>
        <taxon>Insecta</taxon>
        <taxon>Pterygota</taxon>
        <taxon>Neoptera</taxon>
        <taxon>Endopterygota</taxon>
        <taxon>Coleoptera</taxon>
        <taxon>Polyphaga</taxon>
        <taxon>Cucujiformia</taxon>
        <taxon>Chrysomeloidea</taxon>
        <taxon>Chrysomelidae</taxon>
        <taxon>Galerucinae</taxon>
        <taxon>Diabroticina</taxon>
        <taxon>Diabroticites</taxon>
        <taxon>Diabrotica</taxon>
    </lineage>
</organism>
<keyword evidence="2" id="KW-1185">Reference proteome</keyword>
<dbReference type="GO" id="GO:0006310">
    <property type="term" value="P:DNA recombination"/>
    <property type="evidence" value="ECO:0007669"/>
    <property type="project" value="InterPro"/>
</dbReference>
<evidence type="ECO:0000313" key="1">
    <source>
        <dbReference type="EMBL" id="CAG9829822.1"/>
    </source>
</evidence>
<proteinExistence type="predicted"/>
<evidence type="ECO:0000313" key="2">
    <source>
        <dbReference type="Proteomes" id="UP001153709"/>
    </source>
</evidence>
<dbReference type="Proteomes" id="UP001153709">
    <property type="component" value="Chromosome 2"/>
</dbReference>
<sequence length="750" mass="85500">MNFNKKRTRWFCNRPLSPVVENTPEVSSRSKLIASLCIVQDKTNSGFQQENTEKDWNLTKEATVVTNNLRNPKCSLSDEEIVVDTRLADSNYTLSGKQVCIDDDLADPNHSPFESDISDTSPIIFCSPPSSPEATVVNNKQGDPKCSLSDGEMVFDTDLADSSYTLSGEKTFIGDDLADPNYSPCKSEISDISSIIFSSSLSSPENLHTELNTEVQQKEESAKIHQSFPVDCQSMTENKKQSNKSVFCCYCECYVLNFPRHLTRNHTTELAVQKILALSPRNKNRKKLLFSLRKKGNYLNSTITNKPVRKGDQFSNYAACTYCLGYYSTKNMWRHRKNCEENVSKAAPSKNALSDCQNFFLRHLRVDPQLKLEVFPRMRGDYISLEAKKDALICAYAARYLKIHREKHFISVTSRKMRELARLLIEIRKIKPCVKSLIDSLKPEYYDVLVDATKVVAKYDSEKQNYESPTYALNMGTTLKQCCDIALLHTLKKSDLLQTVNLASIEINLKTLMKIIEANWKFDVSSQASSDLSLKKWNKITLVPLASDLKLLKNYLIEKSKIAVLKLLESNDDEDAYLTLLNTVYCRLMLLNRRRPGELQRLLVQTYISALQNENPQGYEEFSEAISDTEKFLMNNFKRIVIRGKRGRGVPVLFNKELQEHLDLILKCRNSILKKPNIYLFATPNSDEPIRGYKVLNRFANECGAHNPNALTSTKLRKHLATLTQLFCMTENDMEQLASFMGHTLGVHRK</sequence>
<dbReference type="PANTHER" id="PTHR33480:SF1">
    <property type="entry name" value="TYR RECOMBINASE DOMAIN-CONTAINING PROTEIN"/>
    <property type="match status" value="1"/>
</dbReference>
<gene>
    <name evidence="1" type="ORF">DIABBA_LOCUS3586</name>
</gene>
<dbReference type="OrthoDB" id="8430171at2759"/>
<reference evidence="1" key="1">
    <citation type="submission" date="2022-01" db="EMBL/GenBank/DDBJ databases">
        <authorList>
            <person name="King R."/>
        </authorList>
    </citation>
    <scope>NUCLEOTIDE SEQUENCE</scope>
</reference>
<name>A0A9N9X977_DIABA</name>
<protein>
    <submittedName>
        <fullName evidence="1">Uncharacterized protein</fullName>
    </submittedName>
</protein>
<dbReference type="GO" id="GO:0015074">
    <property type="term" value="P:DNA integration"/>
    <property type="evidence" value="ECO:0007669"/>
    <property type="project" value="InterPro"/>
</dbReference>
<dbReference type="GO" id="GO:0003677">
    <property type="term" value="F:DNA binding"/>
    <property type="evidence" value="ECO:0007669"/>
    <property type="project" value="InterPro"/>
</dbReference>
<dbReference type="AlphaFoldDB" id="A0A9N9X977"/>
<dbReference type="EMBL" id="OU898277">
    <property type="protein sequence ID" value="CAG9829822.1"/>
    <property type="molecule type" value="Genomic_DNA"/>
</dbReference>
<dbReference type="Gene3D" id="1.10.443.10">
    <property type="entry name" value="Intergrase catalytic core"/>
    <property type="match status" value="1"/>
</dbReference>
<accession>A0A9N9X977</accession>